<dbReference type="Proteomes" id="UP000199462">
    <property type="component" value="Unassembled WGS sequence"/>
</dbReference>
<proteinExistence type="predicted"/>
<gene>
    <name evidence="1" type="ORF">SAMN04488010_3582</name>
</gene>
<keyword evidence="2" id="KW-1185">Reference proteome</keyword>
<evidence type="ECO:0000313" key="1">
    <source>
        <dbReference type="EMBL" id="SFR89163.1"/>
    </source>
</evidence>
<protein>
    <submittedName>
        <fullName evidence="1">Uncharacterized protein</fullName>
    </submittedName>
</protein>
<dbReference type="RefSeq" id="WP_091905175.1">
    <property type="nucleotide sequence ID" value="NZ_FOYX01000004.1"/>
</dbReference>
<organism evidence="1 2">
    <name type="scientific">Maribacter stanieri</name>
    <dbReference type="NCBI Taxonomy" id="440514"/>
    <lineage>
        <taxon>Bacteria</taxon>
        <taxon>Pseudomonadati</taxon>
        <taxon>Bacteroidota</taxon>
        <taxon>Flavobacteriia</taxon>
        <taxon>Flavobacteriales</taxon>
        <taxon>Flavobacteriaceae</taxon>
        <taxon>Maribacter</taxon>
    </lineage>
</organism>
<dbReference type="AlphaFoldDB" id="A0A1I6KD34"/>
<accession>A0A1I6KD34</accession>
<dbReference type="EMBL" id="FOYX01000004">
    <property type="protein sequence ID" value="SFR89163.1"/>
    <property type="molecule type" value="Genomic_DNA"/>
</dbReference>
<reference evidence="2" key="1">
    <citation type="submission" date="2016-10" db="EMBL/GenBank/DDBJ databases">
        <authorList>
            <person name="Varghese N."/>
            <person name="Submissions S."/>
        </authorList>
    </citation>
    <scope>NUCLEOTIDE SEQUENCE [LARGE SCALE GENOMIC DNA]</scope>
    <source>
        <strain evidence="2">DSM 19891</strain>
    </source>
</reference>
<sequence>MKGKTKIISQTLDIEKSISFLTEYGFQITEKDKEIIKLKKSGTIITISGEDMPKNLSIKYNKKSAEVTLEYDAFVLFDTGDLQEELQKICNGLTEEQ</sequence>
<name>A0A1I6KD34_9FLAO</name>
<evidence type="ECO:0000313" key="2">
    <source>
        <dbReference type="Proteomes" id="UP000199462"/>
    </source>
</evidence>
<dbReference type="STRING" id="440514.SAMN04488010_3582"/>